<feature type="domain" description="HTH araC/xylS-type" evidence="4">
    <location>
        <begin position="230"/>
        <end position="328"/>
    </location>
</feature>
<dbReference type="InterPro" id="IPR050204">
    <property type="entry name" value="AraC_XylS_family_regulators"/>
</dbReference>
<dbReference type="Pfam" id="PF12833">
    <property type="entry name" value="HTH_18"/>
    <property type="match status" value="1"/>
</dbReference>
<proteinExistence type="predicted"/>
<dbReference type="PANTHER" id="PTHR46796">
    <property type="entry name" value="HTH-TYPE TRANSCRIPTIONAL ACTIVATOR RHAS-RELATED"/>
    <property type="match status" value="1"/>
</dbReference>
<comment type="caution">
    <text evidence="5">The sequence shown here is derived from an EMBL/GenBank/DDBJ whole genome shotgun (WGS) entry which is preliminary data.</text>
</comment>
<dbReference type="EMBL" id="JACHXN010000023">
    <property type="protein sequence ID" value="MBB3148776.1"/>
    <property type="molecule type" value="Genomic_DNA"/>
</dbReference>
<evidence type="ECO:0000259" key="4">
    <source>
        <dbReference type="PROSITE" id="PS01124"/>
    </source>
</evidence>
<dbReference type="PROSITE" id="PS01124">
    <property type="entry name" value="HTH_ARAC_FAMILY_2"/>
    <property type="match status" value="1"/>
</dbReference>
<keyword evidence="6" id="KW-1185">Reference proteome</keyword>
<keyword evidence="1" id="KW-0805">Transcription regulation</keyword>
<dbReference type="GO" id="GO:0003700">
    <property type="term" value="F:DNA-binding transcription factor activity"/>
    <property type="evidence" value="ECO:0007669"/>
    <property type="project" value="InterPro"/>
</dbReference>
<dbReference type="GO" id="GO:0043565">
    <property type="term" value="F:sequence-specific DNA binding"/>
    <property type="evidence" value="ECO:0007669"/>
    <property type="project" value="InterPro"/>
</dbReference>
<dbReference type="InterPro" id="IPR018062">
    <property type="entry name" value="HTH_AraC-typ_CS"/>
</dbReference>
<name>A0A839UCK6_9HYPH</name>
<dbReference type="InterPro" id="IPR018060">
    <property type="entry name" value="HTH_AraC"/>
</dbReference>
<dbReference type="AlphaFoldDB" id="A0A839UCK6"/>
<dbReference type="InterPro" id="IPR020449">
    <property type="entry name" value="Tscrpt_reg_AraC-type_HTH"/>
</dbReference>
<accession>A0A839UCK6</accession>
<keyword evidence="3" id="KW-0804">Transcription</keyword>
<dbReference type="InterPro" id="IPR009057">
    <property type="entry name" value="Homeodomain-like_sf"/>
</dbReference>
<organism evidence="5 6">
    <name type="scientific">Phyllobacterium trifolii</name>
    <dbReference type="NCBI Taxonomy" id="300193"/>
    <lineage>
        <taxon>Bacteria</taxon>
        <taxon>Pseudomonadati</taxon>
        <taxon>Pseudomonadota</taxon>
        <taxon>Alphaproteobacteria</taxon>
        <taxon>Hyphomicrobiales</taxon>
        <taxon>Phyllobacteriaceae</taxon>
        <taxon>Phyllobacterium</taxon>
    </lineage>
</organism>
<evidence type="ECO:0000313" key="5">
    <source>
        <dbReference type="EMBL" id="MBB3148776.1"/>
    </source>
</evidence>
<dbReference type="PRINTS" id="PR00032">
    <property type="entry name" value="HTHARAC"/>
</dbReference>
<reference evidence="5 6" key="1">
    <citation type="submission" date="2020-08" db="EMBL/GenBank/DDBJ databases">
        <title>Genomic Encyclopedia of Type Strains, Phase III (KMG-III): the genomes of soil and plant-associated and newly described type strains.</title>
        <authorList>
            <person name="Whitman W."/>
        </authorList>
    </citation>
    <scope>NUCLEOTIDE SEQUENCE [LARGE SCALE GENOMIC DNA]</scope>
    <source>
        <strain evidence="5 6">CECT 7015</strain>
    </source>
</reference>
<evidence type="ECO:0000256" key="1">
    <source>
        <dbReference type="ARBA" id="ARBA00023015"/>
    </source>
</evidence>
<protein>
    <submittedName>
        <fullName evidence="5">AraC family transcriptional regulator</fullName>
    </submittedName>
</protein>
<dbReference type="PANTHER" id="PTHR46796:SF6">
    <property type="entry name" value="ARAC SUBFAMILY"/>
    <property type="match status" value="1"/>
</dbReference>
<keyword evidence="2" id="KW-0238">DNA-binding</keyword>
<evidence type="ECO:0000256" key="2">
    <source>
        <dbReference type="ARBA" id="ARBA00023125"/>
    </source>
</evidence>
<dbReference type="SMART" id="SM00342">
    <property type="entry name" value="HTH_ARAC"/>
    <property type="match status" value="1"/>
</dbReference>
<dbReference type="Gene3D" id="1.10.10.60">
    <property type="entry name" value="Homeodomain-like"/>
    <property type="match status" value="2"/>
</dbReference>
<gene>
    <name evidence="5" type="ORF">FHS21_005224</name>
</gene>
<dbReference type="PROSITE" id="PS00041">
    <property type="entry name" value="HTH_ARAC_FAMILY_1"/>
    <property type="match status" value="1"/>
</dbReference>
<dbReference type="SUPFAM" id="SSF46689">
    <property type="entry name" value="Homeodomain-like"/>
    <property type="match status" value="2"/>
</dbReference>
<sequence>MLRINLRHQKRLGGLEGGRLKFDEAWREFGHSEARDGERAGLASCKANNTSGVPRYWTDHLIAPVRMIGAETASLKLSYWFSTIEDSPQEGDPNFVSASLRTSAATAWRDAAPSGLISMLPFEGAQWRFEQPVSFMQFHIPFELMGMVCVSLFGKELTHDHIRMPADVLDVQLHHSLERIRHTASLIEPTNLLLDSWALILAEKFLLRLSSHGERNGHGPFGKLPARGVARIVDYIEDGIDHDLRLSSLAAIAGMSTYHFAHSFQETVGMSPHSYVLVRRIERARALLHGGGEPLVDVALACGFSSQSHLTTVFRRRLGVTPGEYRRRAVI</sequence>
<dbReference type="Proteomes" id="UP000554520">
    <property type="component" value="Unassembled WGS sequence"/>
</dbReference>
<evidence type="ECO:0000256" key="3">
    <source>
        <dbReference type="ARBA" id="ARBA00023163"/>
    </source>
</evidence>
<evidence type="ECO:0000313" key="6">
    <source>
        <dbReference type="Proteomes" id="UP000554520"/>
    </source>
</evidence>